<dbReference type="GO" id="GO:0004497">
    <property type="term" value="F:monooxygenase activity"/>
    <property type="evidence" value="ECO:0007669"/>
    <property type="project" value="UniProtKB-KW"/>
</dbReference>
<protein>
    <submittedName>
        <fullName evidence="7">Uncharacterized protein</fullName>
    </submittedName>
</protein>
<dbReference type="AlphaFoldDB" id="A0A3B6B7C5"/>
<dbReference type="PROSITE" id="PS00086">
    <property type="entry name" value="CYTOCHROME_P450"/>
    <property type="match status" value="1"/>
</dbReference>
<dbReference type="GO" id="GO:0016705">
    <property type="term" value="F:oxidoreductase activity, acting on paired donors, with incorporation or reduction of molecular oxygen"/>
    <property type="evidence" value="ECO:0007669"/>
    <property type="project" value="InterPro"/>
</dbReference>
<dbReference type="PRINTS" id="PR00385">
    <property type="entry name" value="P450"/>
</dbReference>
<comment type="cofactor">
    <cofactor evidence="4">
        <name>heme</name>
        <dbReference type="ChEBI" id="CHEBI:30413"/>
    </cofactor>
</comment>
<dbReference type="OrthoDB" id="784522at2759"/>
<reference evidence="7" key="2">
    <citation type="submission" date="2018-10" db="UniProtKB">
        <authorList>
            <consortium name="EnsemblPlants"/>
        </authorList>
    </citation>
    <scope>IDENTIFICATION</scope>
</reference>
<dbReference type="PANTHER" id="PTHR47950:SF48">
    <property type="entry name" value="CYTOCHROME P450 FAMILY PROTEIN, EXPRESSED"/>
    <property type="match status" value="1"/>
</dbReference>
<dbReference type="Gene3D" id="1.10.630.10">
    <property type="entry name" value="Cytochrome P450"/>
    <property type="match status" value="1"/>
</dbReference>
<comment type="similarity">
    <text evidence="1 5">Belongs to the cytochrome P450 family.</text>
</comment>
<dbReference type="PANTHER" id="PTHR47950">
    <property type="entry name" value="CYTOCHROME P450, FAMILY 76, SUBFAMILY C, POLYPEPTIDE 5-RELATED"/>
    <property type="match status" value="1"/>
</dbReference>
<dbReference type="InterPro" id="IPR036396">
    <property type="entry name" value="Cyt_P450_sf"/>
</dbReference>
<dbReference type="InterPro" id="IPR002401">
    <property type="entry name" value="Cyt_P450_E_grp-I"/>
</dbReference>
<dbReference type="OMA" id="NETHMAR"/>
<dbReference type="PRINTS" id="PR00463">
    <property type="entry name" value="EP450I"/>
</dbReference>
<feature type="binding site" description="axial binding residue" evidence="4">
    <location>
        <position position="255"/>
    </location>
    <ligand>
        <name>heme</name>
        <dbReference type="ChEBI" id="CHEBI:30413"/>
    </ligand>
    <ligandPart>
        <name>Fe</name>
        <dbReference type="ChEBI" id="CHEBI:18248"/>
    </ligandPart>
</feature>
<keyword evidence="4 5" id="KW-0408">Iron</keyword>
<evidence type="ECO:0000256" key="2">
    <source>
        <dbReference type="ARBA" id="ARBA00022692"/>
    </source>
</evidence>
<accession>A0A3B6B7C5</accession>
<dbReference type="SMR" id="A0A3B6B7C5"/>
<dbReference type="InterPro" id="IPR001128">
    <property type="entry name" value="Cyt_P450"/>
</dbReference>
<dbReference type="Proteomes" id="UP000019116">
    <property type="component" value="Chromosome 2A"/>
</dbReference>
<dbReference type="SUPFAM" id="SSF48264">
    <property type="entry name" value="Cytochrome P450"/>
    <property type="match status" value="1"/>
</dbReference>
<dbReference type="Gramene" id="TraesCS2A03G1258300.1">
    <property type="protein sequence ID" value="TraesCS2A03G1258300.1.CDS"/>
    <property type="gene ID" value="TraesCS2A03G1258300"/>
</dbReference>
<dbReference type="GO" id="GO:0020037">
    <property type="term" value="F:heme binding"/>
    <property type="evidence" value="ECO:0007669"/>
    <property type="project" value="InterPro"/>
</dbReference>
<keyword evidence="8" id="KW-1185">Reference proteome</keyword>
<keyword evidence="3" id="KW-1133">Transmembrane helix</keyword>
<feature type="compositionally biased region" description="Basic and acidic residues" evidence="6">
    <location>
        <begin position="9"/>
        <end position="23"/>
    </location>
</feature>
<dbReference type="Gramene" id="TraesCS2A02G546200.1">
    <property type="protein sequence ID" value="TraesCS2A02G546200.1"/>
    <property type="gene ID" value="TraesCS2A02G546200"/>
</dbReference>
<evidence type="ECO:0000256" key="1">
    <source>
        <dbReference type="ARBA" id="ARBA00010617"/>
    </source>
</evidence>
<dbReference type="EnsemblPlants" id="TraesCS2A02G546200.1">
    <property type="protein sequence ID" value="TraesCS2A02G546200.1"/>
    <property type="gene ID" value="TraesCS2A02G546200"/>
</dbReference>
<keyword evidence="3" id="KW-0472">Membrane</keyword>
<dbReference type="FunFam" id="1.10.630.10:FF:000163">
    <property type="entry name" value="Geraniol 8-hydroxylase"/>
    <property type="match status" value="1"/>
</dbReference>
<organism evidence="7">
    <name type="scientific">Triticum aestivum</name>
    <name type="common">Wheat</name>
    <dbReference type="NCBI Taxonomy" id="4565"/>
    <lineage>
        <taxon>Eukaryota</taxon>
        <taxon>Viridiplantae</taxon>
        <taxon>Streptophyta</taxon>
        <taxon>Embryophyta</taxon>
        <taxon>Tracheophyta</taxon>
        <taxon>Spermatophyta</taxon>
        <taxon>Magnoliopsida</taxon>
        <taxon>Liliopsida</taxon>
        <taxon>Poales</taxon>
        <taxon>Poaceae</taxon>
        <taxon>BOP clade</taxon>
        <taxon>Pooideae</taxon>
        <taxon>Triticodae</taxon>
        <taxon>Triticeae</taxon>
        <taxon>Triticinae</taxon>
        <taxon>Triticum</taxon>
    </lineage>
</organism>
<feature type="region of interest" description="Disordered" evidence="6">
    <location>
        <begin position="1"/>
        <end position="78"/>
    </location>
</feature>
<dbReference type="InterPro" id="IPR017972">
    <property type="entry name" value="Cyt_P450_CS"/>
</dbReference>
<evidence type="ECO:0000256" key="3">
    <source>
        <dbReference type="ARBA" id="ARBA00022989"/>
    </source>
</evidence>
<feature type="compositionally biased region" description="Basic and acidic residues" evidence="6">
    <location>
        <begin position="67"/>
        <end position="78"/>
    </location>
</feature>
<reference evidence="7" key="1">
    <citation type="submission" date="2018-08" db="EMBL/GenBank/DDBJ databases">
        <authorList>
            <person name="Rossello M."/>
        </authorList>
    </citation>
    <scope>NUCLEOTIDE SEQUENCE [LARGE SCALE GENOMIC DNA]</scope>
    <source>
        <strain evidence="7">cv. Chinese Spring</strain>
    </source>
</reference>
<keyword evidence="5" id="KW-0560">Oxidoreductase</keyword>
<name>A0A3B6B7C5_WHEAT</name>
<keyword evidence="5" id="KW-0503">Monooxygenase</keyword>
<dbReference type="STRING" id="4565.A0A3B6B7C5"/>
<sequence length="312" mass="34783">MPTPAAQLSKDDRHPLHQSDKNHHPPSTPKPRVPSNIFKKKCDDDAAAARTTPTVSPDMRMAVGKGVDQRLRGRDAGQPRKNDFLDVLLDVAAREDGKDLLDRETLRSHFTDLFAAGSDTSSSTVEWAMTELLQNPSSVAKVCDELAQIIGSRRNIEEADIVRLPYLQAVIKETFRLHPPAPLLLPRQPEMTVKIAGCTIPKGSRVFINVWAIGRDKDVWTEPEKFMPERFLGLVIDFRGVDFELLPFGAGRRICPGMALAIRMVHVMLASLLNQFKWSLPVNLERDGIDMEDQFGLTLPKVVPLCIIATPI</sequence>
<dbReference type="Pfam" id="PF00067">
    <property type="entry name" value="p450"/>
    <property type="match status" value="1"/>
</dbReference>
<proteinExistence type="inferred from homology"/>
<evidence type="ECO:0000256" key="4">
    <source>
        <dbReference type="PIRSR" id="PIRSR602401-1"/>
    </source>
</evidence>
<keyword evidence="4 5" id="KW-0349">Heme</keyword>
<dbReference type="GO" id="GO:0005506">
    <property type="term" value="F:iron ion binding"/>
    <property type="evidence" value="ECO:0007669"/>
    <property type="project" value="InterPro"/>
</dbReference>
<keyword evidence="2" id="KW-0812">Transmembrane</keyword>
<evidence type="ECO:0000313" key="7">
    <source>
        <dbReference type="EnsemblPlants" id="TraesCS2A02G546200.1"/>
    </source>
</evidence>
<keyword evidence="4 5" id="KW-0479">Metal-binding</keyword>
<evidence type="ECO:0000313" key="8">
    <source>
        <dbReference type="Proteomes" id="UP000019116"/>
    </source>
</evidence>
<evidence type="ECO:0000256" key="5">
    <source>
        <dbReference type="RuleBase" id="RU000461"/>
    </source>
</evidence>
<evidence type="ECO:0000256" key="6">
    <source>
        <dbReference type="SAM" id="MobiDB-lite"/>
    </source>
</evidence>